<proteinExistence type="predicted"/>
<sequence>MEKQGEQDWPSLKKQLEAEGRTDLVKVLEDLIQEGQRIETAKVMAQLKSENS</sequence>
<dbReference type="RefSeq" id="WP_340273580.1">
    <property type="nucleotide sequence ID" value="NZ_JBAKIA010000004.1"/>
</dbReference>
<dbReference type="EMBL" id="JBAKIA010000004">
    <property type="protein sequence ID" value="MEJ8473887.1"/>
    <property type="molecule type" value="Genomic_DNA"/>
</dbReference>
<protein>
    <submittedName>
        <fullName evidence="1">Uncharacterized protein</fullName>
    </submittedName>
</protein>
<reference evidence="1 2" key="1">
    <citation type="submission" date="2024-02" db="EMBL/GenBank/DDBJ databases">
        <title>Roseibium algae sp. nov., isolated from marine alga (Grateloupia sp.), showing potential in myo-inositol conversion.</title>
        <authorList>
            <person name="Wang Y."/>
        </authorList>
    </citation>
    <scope>NUCLEOTIDE SEQUENCE [LARGE SCALE GENOMIC DNA]</scope>
    <source>
        <strain evidence="1 2">H3510</strain>
    </source>
</reference>
<accession>A0ABU8TIA7</accession>
<organism evidence="1 2">
    <name type="scientific">Roseibium algae</name>
    <dbReference type="NCBI Taxonomy" id="3123038"/>
    <lineage>
        <taxon>Bacteria</taxon>
        <taxon>Pseudomonadati</taxon>
        <taxon>Pseudomonadota</taxon>
        <taxon>Alphaproteobacteria</taxon>
        <taxon>Hyphomicrobiales</taxon>
        <taxon>Stappiaceae</taxon>
        <taxon>Roseibium</taxon>
    </lineage>
</organism>
<name>A0ABU8TIA7_9HYPH</name>
<comment type="caution">
    <text evidence="1">The sequence shown here is derived from an EMBL/GenBank/DDBJ whole genome shotgun (WGS) entry which is preliminary data.</text>
</comment>
<keyword evidence="2" id="KW-1185">Reference proteome</keyword>
<dbReference type="Proteomes" id="UP001385499">
    <property type="component" value="Unassembled WGS sequence"/>
</dbReference>
<evidence type="ECO:0000313" key="1">
    <source>
        <dbReference type="EMBL" id="MEJ8473887.1"/>
    </source>
</evidence>
<evidence type="ECO:0000313" key="2">
    <source>
        <dbReference type="Proteomes" id="UP001385499"/>
    </source>
</evidence>
<gene>
    <name evidence="1" type="ORF">V6575_07295</name>
</gene>